<dbReference type="Proteomes" id="UP000436858">
    <property type="component" value="Unassembled WGS sequence"/>
</dbReference>
<evidence type="ECO:0000313" key="2">
    <source>
        <dbReference type="Proteomes" id="UP000436858"/>
    </source>
</evidence>
<dbReference type="Gene3D" id="2.60.40.1080">
    <property type="match status" value="1"/>
</dbReference>
<sequence length="395" mass="43268">MNIMKRNLLYLAGFLLAAATVFSGCNDDDPSYHDLVPNTQELIINLDETPEGIIQIVQGNGNYKITSSNEDVATAIAEGNKIKVTALKAGSTDLSITDWAKMSTNVKVIVDQLSELVLSNSATTMYPGENKTVNVYTGNRGYKVTVDKESVVKATVDEEGHIQIESLAPGNATVTVTDRLNKSAEFSVKVIKKLVVDNSEEIAYLTVGEPLTIKILDGNGGYTCTNNGSATYLKCTIAENGTDVIIEGLKRYRFNKTVTIKDQEGEAISINIVYIDDLYLENPSYRYLIAGSSSYQSVSTSTVGSITHSEEFNMSEIVIKGTGTYASGFAVQFTGDLTKGNKGDAVLYKVTRNAVDKKVKYPIEDCRIDKVEDGWYWVSFLEPNCTIRSYMITKQ</sequence>
<dbReference type="InterPro" id="IPR003343">
    <property type="entry name" value="Big_2"/>
</dbReference>
<evidence type="ECO:0000313" key="1">
    <source>
        <dbReference type="EMBL" id="KAB4481816.1"/>
    </source>
</evidence>
<comment type="caution">
    <text evidence="1">The sequence shown here is derived from an EMBL/GenBank/DDBJ whole genome shotgun (WGS) entry which is preliminary data.</text>
</comment>
<dbReference type="DNASU" id="1075719"/>
<proteinExistence type="predicted"/>
<protein>
    <submittedName>
        <fullName evidence="1">Uncharacterized protein</fullName>
    </submittedName>
</protein>
<dbReference type="PROSITE" id="PS51257">
    <property type="entry name" value="PROKAR_LIPOPROTEIN"/>
    <property type="match status" value="1"/>
</dbReference>
<reference evidence="1 2" key="1">
    <citation type="journal article" date="2019" name="Nat. Med.">
        <title>A library of human gut bacterial isolates paired with longitudinal multiomics data enables mechanistic microbiome research.</title>
        <authorList>
            <person name="Poyet M."/>
            <person name="Groussin M."/>
            <person name="Gibbons S.M."/>
            <person name="Avila-Pacheco J."/>
            <person name="Jiang X."/>
            <person name="Kearney S.M."/>
            <person name="Perrotta A.R."/>
            <person name="Berdy B."/>
            <person name="Zhao S."/>
            <person name="Lieberman T.D."/>
            <person name="Swanson P.K."/>
            <person name="Smith M."/>
            <person name="Roesemann S."/>
            <person name="Alexander J.E."/>
            <person name="Rich S.A."/>
            <person name="Livny J."/>
            <person name="Vlamakis H."/>
            <person name="Clish C."/>
            <person name="Bullock K."/>
            <person name="Deik A."/>
            <person name="Scott J."/>
            <person name="Pierce K.A."/>
            <person name="Xavier R.J."/>
            <person name="Alm E.J."/>
        </authorList>
    </citation>
    <scope>NUCLEOTIDE SEQUENCE [LARGE SCALE GENOMIC DNA]</scope>
    <source>
        <strain evidence="1 2">BIOML-A162</strain>
    </source>
</reference>
<dbReference type="EMBL" id="WCRY01000011">
    <property type="protein sequence ID" value="KAB4481816.1"/>
    <property type="molecule type" value="Genomic_DNA"/>
</dbReference>
<name>A0A2J6AAT2_BACT4</name>
<accession>A0A2J6AAT2</accession>
<dbReference type="SMART" id="SM00635">
    <property type="entry name" value="BID_2"/>
    <property type="match status" value="2"/>
</dbReference>
<gene>
    <name evidence="1" type="ORF">GAN91_13090</name>
</gene>
<dbReference type="AlphaFoldDB" id="A0A2J6AAT2"/>
<organism evidence="1 2">
    <name type="scientific">Bacteroides thetaiotaomicron</name>
    <dbReference type="NCBI Taxonomy" id="818"/>
    <lineage>
        <taxon>Bacteria</taxon>
        <taxon>Pseudomonadati</taxon>
        <taxon>Bacteroidota</taxon>
        <taxon>Bacteroidia</taxon>
        <taxon>Bacteroidales</taxon>
        <taxon>Bacteroidaceae</taxon>
        <taxon>Bacteroides</taxon>
    </lineage>
</organism>